<proteinExistence type="predicted"/>
<evidence type="ECO:0008006" key="3">
    <source>
        <dbReference type="Google" id="ProtNLM"/>
    </source>
</evidence>
<evidence type="ECO:0000313" key="2">
    <source>
        <dbReference type="Proteomes" id="UP001203342"/>
    </source>
</evidence>
<keyword evidence="2" id="KW-1185">Reference proteome</keyword>
<sequence length="185" mass="21279">MSNNSKLFCLDGVSDKNSETLNVMLPSLEKLALEYHITNVYQTCYSIEGLEESLSTLLYEDRNFRDYEIIYFVFQGRDNNIIIDNYLYSFEEIAEFFEGKLTNKRIHFANTLQLDLDSETAQYFLDVTGAISISGYRNPAPILSTIIDNPFFSLCQEYDDATDIVEELFEKYGALAKGMGFVLYC</sequence>
<gene>
    <name evidence="1" type="ORF">NAT47_06395</name>
</gene>
<dbReference type="EMBL" id="JAMLJN010000004">
    <property type="protein sequence ID" value="MCL9770039.1"/>
    <property type="molecule type" value="Genomic_DNA"/>
</dbReference>
<reference evidence="1 2" key="1">
    <citation type="submission" date="2022-05" db="EMBL/GenBank/DDBJ databases">
        <title>Flavobacterium sp., isolated from activated sludge.</title>
        <authorList>
            <person name="Ran Q."/>
        </authorList>
    </citation>
    <scope>NUCLEOTIDE SEQUENCE [LARGE SCALE GENOMIC DNA]</scope>
    <source>
        <strain evidence="1 2">HXWNR69</strain>
    </source>
</reference>
<dbReference type="Proteomes" id="UP001203342">
    <property type="component" value="Unassembled WGS sequence"/>
</dbReference>
<accession>A0ABT0TGD6</accession>
<name>A0ABT0TGD6_9FLAO</name>
<comment type="caution">
    <text evidence="1">The sequence shown here is derived from an EMBL/GenBank/DDBJ whole genome shotgun (WGS) entry which is preliminary data.</text>
</comment>
<evidence type="ECO:0000313" key="1">
    <source>
        <dbReference type="EMBL" id="MCL9770039.1"/>
    </source>
</evidence>
<dbReference type="InterPro" id="IPR046584">
    <property type="entry name" value="DUF6642"/>
</dbReference>
<dbReference type="RefSeq" id="WP_250581514.1">
    <property type="nucleotide sequence ID" value="NZ_JAMLJN010000004.1"/>
</dbReference>
<protein>
    <recommendedName>
        <fullName evidence="3">Barstar (barnase inhibitor) domain-containing protein</fullName>
    </recommendedName>
</protein>
<organism evidence="1 2">
    <name type="scientific">Flavobacterium fragile</name>
    <dbReference type="NCBI Taxonomy" id="2949085"/>
    <lineage>
        <taxon>Bacteria</taxon>
        <taxon>Pseudomonadati</taxon>
        <taxon>Bacteroidota</taxon>
        <taxon>Flavobacteriia</taxon>
        <taxon>Flavobacteriales</taxon>
        <taxon>Flavobacteriaceae</taxon>
        <taxon>Flavobacterium</taxon>
    </lineage>
</organism>
<dbReference type="Pfam" id="PF20347">
    <property type="entry name" value="DUF6642"/>
    <property type="match status" value="1"/>
</dbReference>